<comment type="subunit">
    <text evidence="3">The glycine cleavage system is composed of four proteins: P, T, L and H.</text>
</comment>
<evidence type="ECO:0000256" key="3">
    <source>
        <dbReference type="HAMAP-Rule" id="MF_00272"/>
    </source>
</evidence>
<comment type="similarity">
    <text evidence="1 3">Belongs to the GcvH family.</text>
</comment>
<organism evidence="6 8">
    <name type="scientific">Candidatus Segetimicrobium genomatis</name>
    <dbReference type="NCBI Taxonomy" id="2569760"/>
    <lineage>
        <taxon>Bacteria</taxon>
        <taxon>Bacillati</taxon>
        <taxon>Candidatus Sysuimicrobiota</taxon>
        <taxon>Candidatus Sysuimicrobiia</taxon>
        <taxon>Candidatus Sysuimicrobiales</taxon>
        <taxon>Candidatus Segetimicrobiaceae</taxon>
        <taxon>Candidatus Segetimicrobium</taxon>
    </lineage>
</organism>
<dbReference type="PROSITE" id="PS50968">
    <property type="entry name" value="BIOTINYL_LIPOYL"/>
    <property type="match status" value="1"/>
</dbReference>
<dbReference type="InterPro" id="IPR017453">
    <property type="entry name" value="GCV_H_sub"/>
</dbReference>
<comment type="function">
    <text evidence="3">The glycine cleavage system catalyzes the degradation of glycine. The H protein shuttles the methylamine group of glycine from the P protein to the T protein.</text>
</comment>
<evidence type="ECO:0000256" key="4">
    <source>
        <dbReference type="PIRSR" id="PIRSR617453-50"/>
    </source>
</evidence>
<evidence type="ECO:0000259" key="5">
    <source>
        <dbReference type="PROSITE" id="PS50968"/>
    </source>
</evidence>
<dbReference type="InterPro" id="IPR002930">
    <property type="entry name" value="GCV_H"/>
</dbReference>
<name>A0A537J8V1_9BACT</name>
<dbReference type="Proteomes" id="UP000320048">
    <property type="component" value="Unassembled WGS sequence"/>
</dbReference>
<evidence type="ECO:0000313" key="9">
    <source>
        <dbReference type="Proteomes" id="UP000320393"/>
    </source>
</evidence>
<dbReference type="GO" id="GO:0005829">
    <property type="term" value="C:cytosol"/>
    <property type="evidence" value="ECO:0007669"/>
    <property type="project" value="TreeGrafter"/>
</dbReference>
<dbReference type="GO" id="GO:0009249">
    <property type="term" value="P:protein lipoylation"/>
    <property type="evidence" value="ECO:0007669"/>
    <property type="project" value="TreeGrafter"/>
</dbReference>
<keyword evidence="2 3" id="KW-0450">Lipoyl</keyword>
<dbReference type="GO" id="GO:0019464">
    <property type="term" value="P:glycine decarboxylation via glycine cleavage system"/>
    <property type="evidence" value="ECO:0007669"/>
    <property type="project" value="UniProtKB-UniRule"/>
</dbReference>
<dbReference type="InterPro" id="IPR003016">
    <property type="entry name" value="2-oxoA_DH_lipoyl-BS"/>
</dbReference>
<evidence type="ECO:0000256" key="2">
    <source>
        <dbReference type="ARBA" id="ARBA00022823"/>
    </source>
</evidence>
<dbReference type="AlphaFoldDB" id="A0A537J8V1"/>
<dbReference type="Proteomes" id="UP000320393">
    <property type="component" value="Unassembled WGS sequence"/>
</dbReference>
<dbReference type="NCBIfam" id="NF002270">
    <property type="entry name" value="PRK01202.1"/>
    <property type="match status" value="1"/>
</dbReference>
<sequence>MLQAGRGGGVVYPKELRYSTEHEWVRLEGGRARVGITKFAADRLSDVVYVELPKVGSEVAFMQPFGVVESVKAVSDLYAPLSGKVVEINQALVEKPEVINTDPYGAAWMIIVEPRDLKELAQLLDAGAYMALVGERPS</sequence>
<reference evidence="8 9" key="1">
    <citation type="journal article" date="2019" name="Nat. Microbiol.">
        <title>Mediterranean grassland soil C-N compound turnover is dependent on rainfall and depth, and is mediated by genomically divergent microorganisms.</title>
        <authorList>
            <person name="Diamond S."/>
            <person name="Andeer P.F."/>
            <person name="Li Z."/>
            <person name="Crits-Christoph A."/>
            <person name="Burstein D."/>
            <person name="Anantharaman K."/>
            <person name="Lane K.R."/>
            <person name="Thomas B.C."/>
            <person name="Pan C."/>
            <person name="Northen T.R."/>
            <person name="Banfield J.F."/>
        </authorList>
    </citation>
    <scope>NUCLEOTIDE SEQUENCE [LARGE SCALE GENOMIC DNA]</scope>
    <source>
        <strain evidence="7">NP_5</strain>
        <strain evidence="6">NP_7</strain>
    </source>
</reference>
<evidence type="ECO:0000313" key="8">
    <source>
        <dbReference type="Proteomes" id="UP000320048"/>
    </source>
</evidence>
<dbReference type="EMBL" id="VBAO01000249">
    <property type="protein sequence ID" value="TMI79967.1"/>
    <property type="molecule type" value="Genomic_DNA"/>
</dbReference>
<protein>
    <recommendedName>
        <fullName evidence="3">Glycine cleavage system H protein</fullName>
    </recommendedName>
</protein>
<dbReference type="InterPro" id="IPR011053">
    <property type="entry name" value="Single_hybrid_motif"/>
</dbReference>
<feature type="modified residue" description="N6-lipoyllysine" evidence="3 4">
    <location>
        <position position="72"/>
    </location>
</feature>
<dbReference type="PANTHER" id="PTHR11715:SF3">
    <property type="entry name" value="GLYCINE CLEAVAGE SYSTEM H PROTEIN-RELATED"/>
    <property type="match status" value="1"/>
</dbReference>
<feature type="domain" description="Lipoyl-binding" evidence="5">
    <location>
        <begin position="31"/>
        <end position="113"/>
    </location>
</feature>
<dbReference type="PANTHER" id="PTHR11715">
    <property type="entry name" value="GLYCINE CLEAVAGE SYSTEM H PROTEIN"/>
    <property type="match status" value="1"/>
</dbReference>
<dbReference type="GO" id="GO:0005960">
    <property type="term" value="C:glycine cleavage complex"/>
    <property type="evidence" value="ECO:0007669"/>
    <property type="project" value="InterPro"/>
</dbReference>
<dbReference type="Gene3D" id="2.40.50.100">
    <property type="match status" value="1"/>
</dbReference>
<evidence type="ECO:0000313" key="7">
    <source>
        <dbReference type="EMBL" id="TMJ16018.1"/>
    </source>
</evidence>
<dbReference type="Pfam" id="PF01597">
    <property type="entry name" value="GCV_H"/>
    <property type="match status" value="1"/>
</dbReference>
<gene>
    <name evidence="3 6" type="primary">gcvH</name>
    <name evidence="7" type="ORF">E6H02_01365</name>
    <name evidence="6" type="ORF">E6H04_09570</name>
</gene>
<dbReference type="PROSITE" id="PS00189">
    <property type="entry name" value="LIPOYL"/>
    <property type="match status" value="1"/>
</dbReference>
<dbReference type="NCBIfam" id="TIGR00527">
    <property type="entry name" value="gcvH"/>
    <property type="match status" value="1"/>
</dbReference>
<comment type="caution">
    <text evidence="6">The sequence shown here is derived from an EMBL/GenBank/DDBJ whole genome shotgun (WGS) entry which is preliminary data.</text>
</comment>
<comment type="cofactor">
    <cofactor evidence="3">
        <name>(R)-lipoate</name>
        <dbReference type="ChEBI" id="CHEBI:83088"/>
    </cofactor>
    <text evidence="3">Binds 1 lipoyl cofactor covalently.</text>
</comment>
<dbReference type="EMBL" id="VBAM01000035">
    <property type="protein sequence ID" value="TMJ16018.1"/>
    <property type="molecule type" value="Genomic_DNA"/>
</dbReference>
<dbReference type="CDD" id="cd06848">
    <property type="entry name" value="GCS_H"/>
    <property type="match status" value="1"/>
</dbReference>
<evidence type="ECO:0000256" key="1">
    <source>
        <dbReference type="ARBA" id="ARBA00009249"/>
    </source>
</evidence>
<evidence type="ECO:0000313" key="6">
    <source>
        <dbReference type="EMBL" id="TMI79967.1"/>
    </source>
</evidence>
<dbReference type="SUPFAM" id="SSF51230">
    <property type="entry name" value="Single hybrid motif"/>
    <property type="match status" value="1"/>
</dbReference>
<proteinExistence type="inferred from homology"/>
<dbReference type="InterPro" id="IPR033753">
    <property type="entry name" value="GCV_H/Fam206"/>
</dbReference>
<accession>A0A537J8V1</accession>
<dbReference type="HAMAP" id="MF_00272">
    <property type="entry name" value="GcvH"/>
    <property type="match status" value="1"/>
</dbReference>
<dbReference type="InterPro" id="IPR000089">
    <property type="entry name" value="Biotin_lipoyl"/>
</dbReference>